<dbReference type="GO" id="GO:0016757">
    <property type="term" value="F:glycosyltransferase activity"/>
    <property type="evidence" value="ECO:0007669"/>
    <property type="project" value="InterPro"/>
</dbReference>
<gene>
    <name evidence="3" type="ordered locus">CSE_15300</name>
</gene>
<dbReference type="SUPFAM" id="SSF53756">
    <property type="entry name" value="UDP-Glycosyltransferase/glycogen phosphorylase"/>
    <property type="match status" value="1"/>
</dbReference>
<evidence type="ECO:0000313" key="4">
    <source>
        <dbReference type="Proteomes" id="UP000004793"/>
    </source>
</evidence>
<feature type="domain" description="Glycosyltransferase subfamily 4-like N-terminal" evidence="2">
    <location>
        <begin position="7"/>
        <end position="150"/>
    </location>
</feature>
<dbReference type="AlphaFoldDB" id="A0A7U6GG15"/>
<dbReference type="Pfam" id="PF00534">
    <property type="entry name" value="Glycos_transf_1"/>
    <property type="match status" value="1"/>
</dbReference>
<dbReference type="Gene3D" id="3.40.50.2000">
    <property type="entry name" value="Glycogen Phosphorylase B"/>
    <property type="match status" value="2"/>
</dbReference>
<dbReference type="CDD" id="cd03808">
    <property type="entry name" value="GT4_CapM-like"/>
    <property type="match status" value="1"/>
</dbReference>
<dbReference type="PANTHER" id="PTHR45947:SF3">
    <property type="entry name" value="SULFOQUINOVOSYL TRANSFERASE SQD2"/>
    <property type="match status" value="1"/>
</dbReference>
<protein>
    <submittedName>
        <fullName evidence="3">Glycosyltransferase</fullName>
    </submittedName>
</protein>
<feature type="domain" description="Glycosyl transferase family 1" evidence="1">
    <location>
        <begin position="189"/>
        <end position="351"/>
    </location>
</feature>
<dbReference type="InterPro" id="IPR050194">
    <property type="entry name" value="Glycosyltransferase_grp1"/>
</dbReference>
<proteinExistence type="predicted"/>
<keyword evidence="4" id="KW-1185">Reference proteome</keyword>
<evidence type="ECO:0000259" key="1">
    <source>
        <dbReference type="Pfam" id="PF00534"/>
    </source>
</evidence>
<dbReference type="KEGG" id="cex:CSE_15300"/>
<accession>A0A7U6GG15</accession>
<sequence length="385" mass="44228">MKKTIKKILFLATVDSHIYYFHIPFMKLLRDMGYEVEVACSNVGFTDKIEVEGFRVHNIPFSRNPLSISNIRSAIELYKLVKKENYIMLHTHTPVASFIGRIVGRIAGIPHIVYTAHGFHFHEYGNPLMNLIYFHLEKFAGRFTDVLITINTDDYKIAKEKKIVPNGKIIYLKGVGVDTEKFKAESENLDKNFNVGKSFVFTSVGRMEKEKHFDHLLKAFYVVSQKNKNFELVLIGDGKCYDSLRNLSYGLSLEDYIRFVGYLEDIKPYLGSSLAFVFTSSREGLPVSVMEAMAMEKPVVSYNIRGVRDLIEDGVNGFLVPFGDIEGLADKIIYLMENPEVAKEMGKRGREKIEREFSLNIILAQMKYIYKEILETQGQNFENEK</sequence>
<dbReference type="PANTHER" id="PTHR45947">
    <property type="entry name" value="SULFOQUINOVOSYL TRANSFERASE SQD2"/>
    <property type="match status" value="1"/>
</dbReference>
<reference evidence="3 4" key="1">
    <citation type="submission" date="2011-01" db="EMBL/GenBank/DDBJ databases">
        <title>Whole genome sequence of Caldisericum exile AZM16c01.</title>
        <authorList>
            <person name="Narita-Yamada S."/>
            <person name="Kawakoshi A."/>
            <person name="Nakamura S."/>
            <person name="Sasagawa M."/>
            <person name="Fukada J."/>
            <person name="Sekine M."/>
            <person name="Kato Y."/>
            <person name="Fukai R."/>
            <person name="Sasaki K."/>
            <person name="Hanamaki A."/>
            <person name="Narita H."/>
            <person name="Konno Y."/>
            <person name="Mori K."/>
            <person name="Yamazaki S."/>
            <person name="Suzuki K."/>
            <person name="Fujita N."/>
        </authorList>
    </citation>
    <scope>NUCLEOTIDE SEQUENCE [LARGE SCALE GENOMIC DNA]</scope>
    <source>
        <strain evidence="4">DSM 21853 / NBRC 104410 / AZM16c01</strain>
    </source>
</reference>
<dbReference type="InterPro" id="IPR001296">
    <property type="entry name" value="Glyco_trans_1"/>
</dbReference>
<organism evidence="3 4">
    <name type="scientific">Caldisericum exile (strain DSM 21853 / NBRC 104410 / AZM16c01)</name>
    <dbReference type="NCBI Taxonomy" id="511051"/>
    <lineage>
        <taxon>Bacteria</taxon>
        <taxon>Pseudomonadati</taxon>
        <taxon>Caldisericota/Cryosericota group</taxon>
        <taxon>Caldisericota</taxon>
        <taxon>Caldisericia</taxon>
        <taxon>Caldisericales</taxon>
        <taxon>Caldisericaceae</taxon>
        <taxon>Caldisericum</taxon>
    </lineage>
</organism>
<evidence type="ECO:0000313" key="3">
    <source>
        <dbReference type="EMBL" id="BAL81656.1"/>
    </source>
</evidence>
<dbReference type="EMBL" id="AP012051">
    <property type="protein sequence ID" value="BAL81656.1"/>
    <property type="molecule type" value="Genomic_DNA"/>
</dbReference>
<dbReference type="OrthoDB" id="9806653at2"/>
<dbReference type="RefSeq" id="WP_014454051.1">
    <property type="nucleotide sequence ID" value="NC_017096.1"/>
</dbReference>
<dbReference type="Proteomes" id="UP000004793">
    <property type="component" value="Chromosome"/>
</dbReference>
<dbReference type="InterPro" id="IPR028098">
    <property type="entry name" value="Glyco_trans_4-like_N"/>
</dbReference>
<dbReference type="Pfam" id="PF13477">
    <property type="entry name" value="Glyco_trans_4_2"/>
    <property type="match status" value="1"/>
</dbReference>
<name>A0A7U6GG15_CALEA</name>
<evidence type="ECO:0000259" key="2">
    <source>
        <dbReference type="Pfam" id="PF13477"/>
    </source>
</evidence>